<evidence type="ECO:0000313" key="2">
    <source>
        <dbReference type="Proteomes" id="UP000784294"/>
    </source>
</evidence>
<dbReference type="Proteomes" id="UP000784294">
    <property type="component" value="Unassembled WGS sequence"/>
</dbReference>
<gene>
    <name evidence="1" type="ORF">PXEA_LOCUS20101</name>
</gene>
<dbReference type="AlphaFoldDB" id="A0A3S5CPV5"/>
<evidence type="ECO:0000313" key="1">
    <source>
        <dbReference type="EMBL" id="VEL26661.1"/>
    </source>
</evidence>
<protein>
    <submittedName>
        <fullName evidence="1">Uncharacterized protein</fullName>
    </submittedName>
</protein>
<organism evidence="1 2">
    <name type="scientific">Protopolystoma xenopodis</name>
    <dbReference type="NCBI Taxonomy" id="117903"/>
    <lineage>
        <taxon>Eukaryota</taxon>
        <taxon>Metazoa</taxon>
        <taxon>Spiralia</taxon>
        <taxon>Lophotrochozoa</taxon>
        <taxon>Platyhelminthes</taxon>
        <taxon>Monogenea</taxon>
        <taxon>Polyopisthocotylea</taxon>
        <taxon>Polystomatidea</taxon>
        <taxon>Polystomatidae</taxon>
        <taxon>Protopolystoma</taxon>
    </lineage>
</organism>
<comment type="caution">
    <text evidence="1">The sequence shown here is derived from an EMBL/GenBank/DDBJ whole genome shotgun (WGS) entry which is preliminary data.</text>
</comment>
<keyword evidence="2" id="KW-1185">Reference proteome</keyword>
<reference evidence="1" key="1">
    <citation type="submission" date="2018-11" db="EMBL/GenBank/DDBJ databases">
        <authorList>
            <consortium name="Pathogen Informatics"/>
        </authorList>
    </citation>
    <scope>NUCLEOTIDE SEQUENCE</scope>
</reference>
<sequence length="298" mass="33739">MSVSSIIIWLSYTLNKCISLSFTSLTNFFPETCSIRARFGIQGNEPIRIYTGNTLELPYNLSQSAGGLLSRATKYYKSSTGLRGHIVASEGQNIDEQPSRQHCSWLCYCPNLEEYILWMQKNADFNRRHMALNDNNHVQTEGILDESIEINFLLTYCAPLPCFTETQVPRQFKTTNNRMGKTGNQNQGSHSASELTFNKWPTTWNSPTLVTPKPNKLGPIAGRVCGNMFSAAASTADTAWFQTFRCECSTGDNIECKLRPEMHTYKEVGSGYTDVYPQGKCKRPKRESFFIGFRHRNS</sequence>
<name>A0A3S5CPV5_9PLAT</name>
<proteinExistence type="predicted"/>
<accession>A0A3S5CPV5</accession>
<dbReference type="EMBL" id="CAAALY010081823">
    <property type="protein sequence ID" value="VEL26661.1"/>
    <property type="molecule type" value="Genomic_DNA"/>
</dbReference>